<protein>
    <submittedName>
        <fullName evidence="1">Uncharacterized protein</fullName>
    </submittedName>
</protein>
<accession>A0ABR3JWG3</accession>
<dbReference type="Proteomes" id="UP001556367">
    <property type="component" value="Unassembled WGS sequence"/>
</dbReference>
<comment type="caution">
    <text evidence="1">The sequence shown here is derived from an EMBL/GenBank/DDBJ whole genome shotgun (WGS) entry which is preliminary data.</text>
</comment>
<dbReference type="PANTHER" id="PTHR46579:SF1">
    <property type="entry name" value="F5_8 TYPE C DOMAIN-CONTAINING PROTEIN"/>
    <property type="match status" value="1"/>
</dbReference>
<dbReference type="PANTHER" id="PTHR46579">
    <property type="entry name" value="F5/8 TYPE C DOMAIN-CONTAINING PROTEIN-RELATED"/>
    <property type="match status" value="1"/>
</dbReference>
<evidence type="ECO:0000313" key="2">
    <source>
        <dbReference type="Proteomes" id="UP001556367"/>
    </source>
</evidence>
<gene>
    <name evidence="1" type="ORF">HGRIS_014962</name>
</gene>
<proteinExistence type="predicted"/>
<dbReference type="EMBL" id="JASNQZ010000002">
    <property type="protein sequence ID" value="KAL0959458.1"/>
    <property type="molecule type" value="Genomic_DNA"/>
</dbReference>
<reference evidence="2" key="1">
    <citation type="submission" date="2024-06" db="EMBL/GenBank/DDBJ databases">
        <title>Multi-omics analyses provide insights into the biosynthesis of the anticancer antibiotic pleurotin in Hohenbuehelia grisea.</title>
        <authorList>
            <person name="Weaver J.A."/>
            <person name="Alberti F."/>
        </authorList>
    </citation>
    <scope>NUCLEOTIDE SEQUENCE [LARGE SCALE GENOMIC DNA]</scope>
    <source>
        <strain evidence="2">T-177</strain>
    </source>
</reference>
<sequence>MPLSQMRVLWNRKLMYSIFPADNDDEDPNEGLRDPNLHTDDPFNFFKLSRALRLLLAREITVEEADEADLLLREYCIELIELYGPEVMCQNHHYCTHIRECIRDFGPLHGFWTFLFERINKVLKSYKTSNHAGDELETSFFRKFHRTIQHSRVMARSFTGTNMFVDETIIAMHCATADARGTVQGLARELDEANVDGGVAFHLAPRFQEASMSPFLYGKMLRHLRENIGIRLRSHIALGPEPPLLHNAIIRRSPEFAGRRLSHLWLSKYMFSCCTGV</sequence>
<organism evidence="1 2">
    <name type="scientific">Hohenbuehelia grisea</name>
    <dbReference type="NCBI Taxonomy" id="104357"/>
    <lineage>
        <taxon>Eukaryota</taxon>
        <taxon>Fungi</taxon>
        <taxon>Dikarya</taxon>
        <taxon>Basidiomycota</taxon>
        <taxon>Agaricomycotina</taxon>
        <taxon>Agaricomycetes</taxon>
        <taxon>Agaricomycetidae</taxon>
        <taxon>Agaricales</taxon>
        <taxon>Pleurotineae</taxon>
        <taxon>Pleurotaceae</taxon>
        <taxon>Hohenbuehelia</taxon>
    </lineage>
</organism>
<evidence type="ECO:0000313" key="1">
    <source>
        <dbReference type="EMBL" id="KAL0959458.1"/>
    </source>
</evidence>
<name>A0ABR3JWG3_9AGAR</name>
<keyword evidence="2" id="KW-1185">Reference proteome</keyword>